<dbReference type="PANTHER" id="PTHR31480">
    <property type="entry name" value="BIFUNCTIONAL LYCOPENE CYCLASE/PHYTOENE SYNTHASE"/>
    <property type="match status" value="1"/>
</dbReference>
<dbReference type="GO" id="GO:0016765">
    <property type="term" value="F:transferase activity, transferring alkyl or aryl (other than methyl) groups"/>
    <property type="evidence" value="ECO:0007669"/>
    <property type="project" value="UniProtKB-ARBA"/>
</dbReference>
<evidence type="ECO:0008006" key="2">
    <source>
        <dbReference type="Google" id="ProtNLM"/>
    </source>
</evidence>
<gene>
    <name evidence="1" type="ORF">METZ01_LOCUS329314</name>
</gene>
<accession>A0A382PUJ1</accession>
<protein>
    <recommendedName>
        <fullName evidence="2">Phytoene synthase</fullName>
    </recommendedName>
</protein>
<dbReference type="Gene3D" id="1.10.600.10">
    <property type="entry name" value="Farnesyl Diphosphate Synthase"/>
    <property type="match status" value="1"/>
</dbReference>
<dbReference type="InterPro" id="IPR008949">
    <property type="entry name" value="Isoprenoid_synthase_dom_sf"/>
</dbReference>
<name>A0A382PUJ1_9ZZZZ</name>
<organism evidence="1">
    <name type="scientific">marine metagenome</name>
    <dbReference type="NCBI Taxonomy" id="408172"/>
    <lineage>
        <taxon>unclassified sequences</taxon>
        <taxon>metagenomes</taxon>
        <taxon>ecological metagenomes</taxon>
    </lineage>
</organism>
<dbReference type="Pfam" id="PF00494">
    <property type="entry name" value="SQS_PSY"/>
    <property type="match status" value="1"/>
</dbReference>
<sequence length="271" mass="29810">AARARAADPDRYMCALFTAPHQRGALFSLLLFNAEIARVREVVSERMLGQIRLQWWREAIDEIYQGGGRRHEVVDHLAEAIRTHGLTRRYFERLIDAREKDLDDTPPENIAVLEHYAEESAAPLVLLALEVAGADADVLADVARHTGIGWALTGLMRALPHHAAEGRVMVPRDVLAATGLTVQTVCGGEAKADIARAVEKVANVARQHSDEARVLRRTLPQAVKRATLQTILSAAYLRRLAACGHDPTNPRATLGPLYRQFLLTKAALFGA</sequence>
<reference evidence="1" key="1">
    <citation type="submission" date="2018-05" db="EMBL/GenBank/DDBJ databases">
        <authorList>
            <person name="Lanie J.A."/>
            <person name="Ng W.-L."/>
            <person name="Kazmierczak K.M."/>
            <person name="Andrzejewski T.M."/>
            <person name="Davidsen T.M."/>
            <person name="Wayne K.J."/>
            <person name="Tettelin H."/>
            <person name="Glass J.I."/>
            <person name="Rusch D."/>
            <person name="Podicherti R."/>
            <person name="Tsui H.-C.T."/>
            <person name="Winkler M.E."/>
        </authorList>
    </citation>
    <scope>NUCLEOTIDE SEQUENCE</scope>
</reference>
<proteinExistence type="predicted"/>
<feature type="non-terminal residue" evidence="1">
    <location>
        <position position="1"/>
    </location>
</feature>
<dbReference type="AlphaFoldDB" id="A0A382PUJ1"/>
<dbReference type="InterPro" id="IPR002060">
    <property type="entry name" value="Squ/phyt_synthse"/>
</dbReference>
<dbReference type="SUPFAM" id="SSF48576">
    <property type="entry name" value="Terpenoid synthases"/>
    <property type="match status" value="1"/>
</dbReference>
<evidence type="ECO:0000313" key="1">
    <source>
        <dbReference type="EMBL" id="SVC76460.1"/>
    </source>
</evidence>
<dbReference type="EMBL" id="UINC01109558">
    <property type="protein sequence ID" value="SVC76460.1"/>
    <property type="molecule type" value="Genomic_DNA"/>
</dbReference>